<feature type="domain" description="Homeobox" evidence="8">
    <location>
        <begin position="30"/>
        <end position="92"/>
    </location>
</feature>
<evidence type="ECO:0000256" key="7">
    <source>
        <dbReference type="SAM" id="MobiDB-lite"/>
    </source>
</evidence>
<dbReference type="InterPro" id="IPR009057">
    <property type="entry name" value="Homeodomain-like_sf"/>
</dbReference>
<evidence type="ECO:0000256" key="1">
    <source>
        <dbReference type="ARBA" id="ARBA00004123"/>
    </source>
</evidence>
<dbReference type="STRING" id="402676.B6JZW9"/>
<dbReference type="JaponicusDB" id="SJAG_01157">
    <property type="gene designation" value="yox1"/>
</dbReference>
<feature type="region of interest" description="Disordered" evidence="7">
    <location>
        <begin position="1"/>
        <end position="43"/>
    </location>
</feature>
<keyword evidence="3 5" id="KW-0371">Homeobox</keyword>
<dbReference type="GeneID" id="7047416"/>
<feature type="region of interest" description="Disordered" evidence="7">
    <location>
        <begin position="166"/>
        <end position="190"/>
    </location>
</feature>
<dbReference type="GO" id="GO:0000785">
    <property type="term" value="C:chromatin"/>
    <property type="evidence" value="ECO:0007669"/>
    <property type="project" value="EnsemblFungi"/>
</dbReference>
<evidence type="ECO:0000256" key="3">
    <source>
        <dbReference type="ARBA" id="ARBA00023155"/>
    </source>
</evidence>
<evidence type="ECO:0000256" key="5">
    <source>
        <dbReference type="PROSITE-ProRule" id="PRU00108"/>
    </source>
</evidence>
<dbReference type="SUPFAM" id="SSF46689">
    <property type="entry name" value="Homeodomain-like"/>
    <property type="match status" value="1"/>
</dbReference>
<dbReference type="HOGENOM" id="CLU_1343950_0_0_1"/>
<dbReference type="VEuPathDB" id="FungiDB:SJAG_01157"/>
<dbReference type="GO" id="GO:0030907">
    <property type="term" value="C:MBF transcription complex"/>
    <property type="evidence" value="ECO:0007669"/>
    <property type="project" value="EnsemblFungi"/>
</dbReference>
<keyword evidence="11" id="KW-1185">Reference proteome</keyword>
<evidence type="ECO:0000313" key="10">
    <source>
        <dbReference type="JaponicusDB" id="SJAG_01157"/>
    </source>
</evidence>
<dbReference type="RefSeq" id="XP_002172412.1">
    <property type="nucleotide sequence ID" value="XM_002172376.2"/>
</dbReference>
<name>B6JZW9_SCHJY</name>
<feature type="DNA-binding region" description="Homeobox" evidence="5">
    <location>
        <begin position="32"/>
        <end position="93"/>
    </location>
</feature>
<protein>
    <submittedName>
        <fullName evidence="9">MBF complex negative regulatory component Yox1</fullName>
    </submittedName>
</protein>
<dbReference type="PROSITE" id="PS50071">
    <property type="entry name" value="HOMEOBOX_2"/>
    <property type="match status" value="1"/>
</dbReference>
<keyword evidence="4 5" id="KW-0539">Nucleus</keyword>
<evidence type="ECO:0000313" key="11">
    <source>
        <dbReference type="Proteomes" id="UP000001744"/>
    </source>
</evidence>
<organism evidence="9 11">
    <name type="scientific">Schizosaccharomyces japonicus (strain yFS275 / FY16936)</name>
    <name type="common">Fission yeast</name>
    <dbReference type="NCBI Taxonomy" id="402676"/>
    <lineage>
        <taxon>Eukaryota</taxon>
        <taxon>Fungi</taxon>
        <taxon>Dikarya</taxon>
        <taxon>Ascomycota</taxon>
        <taxon>Taphrinomycotina</taxon>
        <taxon>Schizosaccharomycetes</taxon>
        <taxon>Schizosaccharomycetales</taxon>
        <taxon>Schizosaccharomycetaceae</taxon>
        <taxon>Schizosaccharomyces</taxon>
    </lineage>
</organism>
<dbReference type="Pfam" id="PF00046">
    <property type="entry name" value="Homeodomain"/>
    <property type="match status" value="1"/>
</dbReference>
<proteinExistence type="predicted"/>
<dbReference type="Proteomes" id="UP000001744">
    <property type="component" value="Unassembled WGS sequence"/>
</dbReference>
<evidence type="ECO:0000259" key="8">
    <source>
        <dbReference type="PROSITE" id="PS50071"/>
    </source>
</evidence>
<comment type="subcellular location">
    <subcellularLocation>
        <location evidence="1 5 6">Nucleus</location>
    </subcellularLocation>
</comment>
<dbReference type="GO" id="GO:0000978">
    <property type="term" value="F:RNA polymerase II cis-regulatory region sequence-specific DNA binding"/>
    <property type="evidence" value="ECO:0007669"/>
    <property type="project" value="EnsemblFungi"/>
</dbReference>
<evidence type="ECO:0000256" key="6">
    <source>
        <dbReference type="RuleBase" id="RU000682"/>
    </source>
</evidence>
<dbReference type="SMART" id="SM00389">
    <property type="entry name" value="HOX"/>
    <property type="match status" value="1"/>
</dbReference>
<dbReference type="InterPro" id="IPR001356">
    <property type="entry name" value="HD"/>
</dbReference>
<keyword evidence="2 5" id="KW-0238">DNA-binding</keyword>
<dbReference type="InterPro" id="IPR051000">
    <property type="entry name" value="Homeobox_DNA-bind_prot"/>
</dbReference>
<dbReference type="AlphaFoldDB" id="B6JZW9"/>
<sequence length="204" mass="23048">MAEKNTASPASSQEKDQITTSKPPQTEEEKRQKKRRRRTTDAEARFLEQYFLKTPKPTLAERQQLSREMNFCMTPRELQIWFQNKRQSLRRSNSLARSKSEVSASLQRLHHRPSLALCETQNGQAEVFFQIGQSPSVTRPNTVAGGDVPAGGSMTGRLERKPDVPAATAARSLSTPISQMKKRSPVTPKDLEECARSLVQLQQR</sequence>
<dbReference type="EMBL" id="KE651168">
    <property type="protein sequence ID" value="EEB06119.1"/>
    <property type="molecule type" value="Genomic_DNA"/>
</dbReference>
<feature type="compositionally biased region" description="Polar residues" evidence="7">
    <location>
        <begin position="1"/>
        <end position="24"/>
    </location>
</feature>
<dbReference type="GO" id="GO:0000122">
    <property type="term" value="P:negative regulation of transcription by RNA polymerase II"/>
    <property type="evidence" value="ECO:0007669"/>
    <property type="project" value="EnsemblFungi"/>
</dbReference>
<dbReference type="CDD" id="cd00086">
    <property type="entry name" value="homeodomain"/>
    <property type="match status" value="1"/>
</dbReference>
<evidence type="ECO:0000256" key="2">
    <source>
        <dbReference type="ARBA" id="ARBA00023125"/>
    </source>
</evidence>
<evidence type="ECO:0000256" key="4">
    <source>
        <dbReference type="ARBA" id="ARBA00023242"/>
    </source>
</evidence>
<accession>B6JZW9</accession>
<reference evidence="9 11" key="1">
    <citation type="journal article" date="2011" name="Science">
        <title>Comparative functional genomics of the fission yeasts.</title>
        <authorList>
            <person name="Rhind N."/>
            <person name="Chen Z."/>
            <person name="Yassour M."/>
            <person name="Thompson D.A."/>
            <person name="Haas B.J."/>
            <person name="Habib N."/>
            <person name="Wapinski I."/>
            <person name="Roy S."/>
            <person name="Lin M.F."/>
            <person name="Heiman D.I."/>
            <person name="Young S.K."/>
            <person name="Furuya K."/>
            <person name="Guo Y."/>
            <person name="Pidoux A."/>
            <person name="Chen H.M."/>
            <person name="Robbertse B."/>
            <person name="Goldberg J.M."/>
            <person name="Aoki K."/>
            <person name="Bayne E.H."/>
            <person name="Berlin A.M."/>
            <person name="Desjardins C.A."/>
            <person name="Dobbs E."/>
            <person name="Dukaj L."/>
            <person name="Fan L."/>
            <person name="FitzGerald M.G."/>
            <person name="French C."/>
            <person name="Gujja S."/>
            <person name="Hansen K."/>
            <person name="Keifenheim D."/>
            <person name="Levin J.Z."/>
            <person name="Mosher R.A."/>
            <person name="Mueller C.A."/>
            <person name="Pfiffner J."/>
            <person name="Priest M."/>
            <person name="Russ C."/>
            <person name="Smialowska A."/>
            <person name="Swoboda P."/>
            <person name="Sykes S.M."/>
            <person name="Vaughn M."/>
            <person name="Vengrova S."/>
            <person name="Yoder R."/>
            <person name="Zeng Q."/>
            <person name="Allshire R."/>
            <person name="Baulcombe D."/>
            <person name="Birren B.W."/>
            <person name="Brown W."/>
            <person name="Ekwall K."/>
            <person name="Kellis M."/>
            <person name="Leatherwood J."/>
            <person name="Levin H."/>
            <person name="Margalit H."/>
            <person name="Martienssen R."/>
            <person name="Nieduszynski C.A."/>
            <person name="Spatafora J.W."/>
            <person name="Friedman N."/>
            <person name="Dalgaard J.Z."/>
            <person name="Baumann P."/>
            <person name="Niki H."/>
            <person name="Regev A."/>
            <person name="Nusbaum C."/>
        </authorList>
    </citation>
    <scope>NUCLEOTIDE SEQUENCE [LARGE SCALE GENOMIC DNA]</scope>
    <source>
        <strain evidence="11">yFS275 / FY16936</strain>
    </source>
</reference>
<dbReference type="PANTHER" id="PTHR24324">
    <property type="entry name" value="HOMEOBOX PROTEIN HHEX"/>
    <property type="match status" value="1"/>
</dbReference>
<gene>
    <name evidence="10" type="primary">yox1</name>
    <name evidence="9" type="ORF">SJAG_01157</name>
</gene>
<dbReference type="PANTHER" id="PTHR24324:SF5">
    <property type="entry name" value="HEMATOPOIETICALLY-EXPRESSED HOMEOBOX PROTEIN HHEX"/>
    <property type="match status" value="1"/>
</dbReference>
<evidence type="ECO:0000313" key="9">
    <source>
        <dbReference type="EMBL" id="EEB06119.1"/>
    </source>
</evidence>
<dbReference type="Gene3D" id="1.10.10.60">
    <property type="entry name" value="Homeodomain-like"/>
    <property type="match status" value="1"/>
</dbReference>
<dbReference type="eggNOG" id="KOG0490">
    <property type="taxonomic scope" value="Eukaryota"/>
</dbReference>